<accession>A0A151B4Z6</accession>
<organism evidence="2 3">
    <name type="scientific">Clostridium tepidiprofundi DSM 19306</name>
    <dbReference type="NCBI Taxonomy" id="1121338"/>
    <lineage>
        <taxon>Bacteria</taxon>
        <taxon>Bacillati</taxon>
        <taxon>Bacillota</taxon>
        <taxon>Clostridia</taxon>
        <taxon>Eubacteriales</taxon>
        <taxon>Clostridiaceae</taxon>
        <taxon>Clostridium</taxon>
    </lineage>
</organism>
<dbReference type="PANTHER" id="PTHR35586">
    <property type="entry name" value="SLL1691 PROTEIN"/>
    <property type="match status" value="1"/>
</dbReference>
<comment type="caution">
    <text evidence="2">The sequence shown here is derived from an EMBL/GenBank/DDBJ whole genome shotgun (WGS) entry which is preliminary data.</text>
</comment>
<dbReference type="InterPro" id="IPR025587">
    <property type="entry name" value="DUF4351"/>
</dbReference>
<dbReference type="Pfam" id="PF14261">
    <property type="entry name" value="DUF4351"/>
    <property type="match status" value="1"/>
</dbReference>
<dbReference type="PATRIC" id="fig|1121338.3.peg.1184"/>
<dbReference type="OrthoDB" id="1730086at2"/>
<dbReference type="PANTHER" id="PTHR35586:SF1">
    <property type="entry name" value="SLL1691 PROTEIN"/>
    <property type="match status" value="1"/>
</dbReference>
<proteinExistence type="predicted"/>
<gene>
    <name evidence="2" type="ORF">CLTEP_11470</name>
</gene>
<dbReference type="EMBL" id="LTBA01000009">
    <property type="protein sequence ID" value="KYH34832.1"/>
    <property type="molecule type" value="Genomic_DNA"/>
</dbReference>
<sequence>MVKRKMKNVEDAVMKSILDVFKEDALKFFGIDSKIITAARTELKDLQINTSFMDYTFLLDDGSFIHFEFQTTKNRQDLSRFLAYDAVLHYKENRHVNTIVVYSSGIKNAKTSIDLGSIKYSVQAFYMDRIDGDEQYEHLKNKIDQGEALTRLDLLALVFLPIMHSEKDKNERIIESIKLAKEIKDKENQMNSLALLYAFSEKFIDDKNIDKVKEVFRMTELGKLLKEEGIEEGRKRELVRTSIRLLTKKFGILPEDVKEKLEKAEITELEIIVDSILDFNKLEEVNKYLK</sequence>
<dbReference type="RefSeq" id="WP_066823882.1">
    <property type="nucleotide sequence ID" value="NZ_LTBA01000009.1"/>
</dbReference>
<dbReference type="STRING" id="1121338.CLTEP_11470"/>
<feature type="domain" description="DUF4351" evidence="1">
    <location>
        <begin position="231"/>
        <end position="289"/>
    </location>
</feature>
<dbReference type="Proteomes" id="UP000075531">
    <property type="component" value="Unassembled WGS sequence"/>
</dbReference>
<keyword evidence="3" id="KW-1185">Reference proteome</keyword>
<evidence type="ECO:0000259" key="1">
    <source>
        <dbReference type="Pfam" id="PF14261"/>
    </source>
</evidence>
<dbReference type="AlphaFoldDB" id="A0A151B4Z6"/>
<reference evidence="2 3" key="1">
    <citation type="submission" date="2016-02" db="EMBL/GenBank/DDBJ databases">
        <title>Genome sequence of Clostridium tepidiprofundi DSM 19306.</title>
        <authorList>
            <person name="Poehlein A."/>
            <person name="Daniel R."/>
        </authorList>
    </citation>
    <scope>NUCLEOTIDE SEQUENCE [LARGE SCALE GENOMIC DNA]</scope>
    <source>
        <strain evidence="2 3">DSM 19306</strain>
    </source>
</reference>
<protein>
    <recommendedName>
        <fullName evidence="1">DUF4351 domain-containing protein</fullName>
    </recommendedName>
</protein>
<name>A0A151B4Z6_9CLOT</name>
<evidence type="ECO:0000313" key="2">
    <source>
        <dbReference type="EMBL" id="KYH34832.1"/>
    </source>
</evidence>
<evidence type="ECO:0000313" key="3">
    <source>
        <dbReference type="Proteomes" id="UP000075531"/>
    </source>
</evidence>